<proteinExistence type="predicted"/>
<evidence type="ECO:0000259" key="2">
    <source>
        <dbReference type="Pfam" id="PF13439"/>
    </source>
</evidence>
<evidence type="ECO:0000313" key="3">
    <source>
        <dbReference type="EMBL" id="NPE24397.1"/>
    </source>
</evidence>
<dbReference type="RefSeq" id="WP_172343891.1">
    <property type="nucleotide sequence ID" value="NZ_CASYYZ010000022.1"/>
</dbReference>
<dbReference type="InterPro" id="IPR001296">
    <property type="entry name" value="Glyco_trans_1"/>
</dbReference>
<dbReference type="Pfam" id="PF00534">
    <property type="entry name" value="Glycos_transf_1"/>
    <property type="match status" value="1"/>
</dbReference>
<feature type="domain" description="Glycosyl transferase family 1" evidence="1">
    <location>
        <begin position="184"/>
        <end position="349"/>
    </location>
</feature>
<dbReference type="PANTHER" id="PTHR45947:SF3">
    <property type="entry name" value="SULFOQUINOVOSYL TRANSFERASE SQD2"/>
    <property type="match status" value="1"/>
</dbReference>
<protein>
    <submittedName>
        <fullName evidence="3">Glycosyltransferase</fullName>
    </submittedName>
</protein>
<feature type="domain" description="Glycosyltransferase subfamily 4-like N-terminal" evidence="2">
    <location>
        <begin position="17"/>
        <end position="173"/>
    </location>
</feature>
<keyword evidence="4" id="KW-1185">Reference proteome</keyword>
<reference evidence="3 4" key="1">
    <citation type="submission" date="2020-05" db="EMBL/GenBank/DDBJ databases">
        <title>Distinct polysaccharide utilization as determinants for interspecies competition between intestinal Prevotella spp.</title>
        <authorList>
            <person name="Galvez E.J.C."/>
            <person name="Iljazovic A."/>
            <person name="Strowig T."/>
        </authorList>
    </citation>
    <scope>NUCLEOTIDE SEQUENCE [LARGE SCALE GENOMIC DNA]</scope>
    <source>
        <strain evidence="3 4">PCHR</strain>
    </source>
</reference>
<evidence type="ECO:0000313" key="4">
    <source>
        <dbReference type="Proteomes" id="UP000820977"/>
    </source>
</evidence>
<gene>
    <name evidence="3" type="ORF">HPS54_02480</name>
</gene>
<accession>A0ABX2B1X6</accession>
<dbReference type="SUPFAM" id="SSF53756">
    <property type="entry name" value="UDP-Glycosyltransferase/glycogen phosphorylase"/>
    <property type="match status" value="1"/>
</dbReference>
<dbReference type="InterPro" id="IPR028098">
    <property type="entry name" value="Glyco_trans_4-like_N"/>
</dbReference>
<dbReference type="EMBL" id="JABKKJ010000002">
    <property type="protein sequence ID" value="NPE24397.1"/>
    <property type="molecule type" value="Genomic_DNA"/>
</dbReference>
<sequence>MKKNILHICKYYYPEEGGIETVSKYLVEGLSEFCNTVVCFSTDGKTHTETINGTKVYRIAVMFRLSSQDVAPAYYVSIRNIIKECKPDIINIHCPNPFVYPLAAFAPHGCKISLLWHSDILAKGVMYKIIKPVENYILKKADCIIATSPNYIHPTSPIYRYSDKTEVLQNGVIVSELEIRDGDEKRIREIHERFGGRKLILFVGRHIPYKGIDYLIESEKYIKSDCRILIAGRGPQTEYLKSLVSSDRIVFLGKVSQDDLRCYYHAATVFGFSSITKQEAFGVALAEAMYCGCVPVTFHIEGSGVGWVSLKGQTGEEVTLKNTEEYAMAIDKILSDEKLRDRYREESMKRVRENFTDKISVKKADFIFKKLLEK</sequence>
<evidence type="ECO:0000259" key="1">
    <source>
        <dbReference type="Pfam" id="PF00534"/>
    </source>
</evidence>
<dbReference type="Pfam" id="PF13439">
    <property type="entry name" value="Glyco_transf_4"/>
    <property type="match status" value="1"/>
</dbReference>
<dbReference type="Gene3D" id="3.40.50.2000">
    <property type="entry name" value="Glycogen Phosphorylase B"/>
    <property type="match status" value="2"/>
</dbReference>
<name>A0ABX2B1X6_9BACT</name>
<organism evidence="3 4">
    <name type="scientific">Xylanibacter caecicola</name>
    <dbReference type="NCBI Taxonomy" id="2736294"/>
    <lineage>
        <taxon>Bacteria</taxon>
        <taxon>Pseudomonadati</taxon>
        <taxon>Bacteroidota</taxon>
        <taxon>Bacteroidia</taxon>
        <taxon>Bacteroidales</taxon>
        <taxon>Prevotellaceae</taxon>
        <taxon>Xylanibacter</taxon>
    </lineage>
</organism>
<dbReference type="Proteomes" id="UP000820977">
    <property type="component" value="Unassembled WGS sequence"/>
</dbReference>
<comment type="caution">
    <text evidence="3">The sequence shown here is derived from an EMBL/GenBank/DDBJ whole genome shotgun (WGS) entry which is preliminary data.</text>
</comment>
<dbReference type="PANTHER" id="PTHR45947">
    <property type="entry name" value="SULFOQUINOVOSYL TRANSFERASE SQD2"/>
    <property type="match status" value="1"/>
</dbReference>
<dbReference type="InterPro" id="IPR050194">
    <property type="entry name" value="Glycosyltransferase_grp1"/>
</dbReference>